<evidence type="ECO:0000313" key="1">
    <source>
        <dbReference type="EMBL" id="EEZ99977.1"/>
    </source>
</evidence>
<organism evidence="1 2">
    <name type="scientific">Tribolium castaneum</name>
    <name type="common">Red flour beetle</name>
    <dbReference type="NCBI Taxonomy" id="7070"/>
    <lineage>
        <taxon>Eukaryota</taxon>
        <taxon>Metazoa</taxon>
        <taxon>Ecdysozoa</taxon>
        <taxon>Arthropoda</taxon>
        <taxon>Hexapoda</taxon>
        <taxon>Insecta</taxon>
        <taxon>Pterygota</taxon>
        <taxon>Neoptera</taxon>
        <taxon>Endopterygota</taxon>
        <taxon>Coleoptera</taxon>
        <taxon>Polyphaga</taxon>
        <taxon>Cucujiformia</taxon>
        <taxon>Tenebrionidae</taxon>
        <taxon>Tenebrionidae incertae sedis</taxon>
        <taxon>Tribolium</taxon>
    </lineage>
</organism>
<dbReference type="Proteomes" id="UP000007266">
    <property type="component" value="Linkage group 3"/>
</dbReference>
<name>D6WDG4_TRICA</name>
<proteinExistence type="predicted"/>
<keyword evidence="2" id="KW-1185">Reference proteome</keyword>
<evidence type="ECO:0000313" key="2">
    <source>
        <dbReference type="Proteomes" id="UP000007266"/>
    </source>
</evidence>
<dbReference type="AlphaFoldDB" id="D6WDG4"/>
<reference evidence="1 2" key="2">
    <citation type="journal article" date="2010" name="Nucleic Acids Res.">
        <title>BeetleBase in 2010: revisions to provide comprehensive genomic information for Tribolium castaneum.</title>
        <authorList>
            <person name="Kim H.S."/>
            <person name="Murphy T."/>
            <person name="Xia J."/>
            <person name="Caragea D."/>
            <person name="Park Y."/>
            <person name="Beeman R.W."/>
            <person name="Lorenzen M.D."/>
            <person name="Butcher S."/>
            <person name="Manak J.R."/>
            <person name="Brown S.J."/>
        </authorList>
    </citation>
    <scope>GENOME REANNOTATION</scope>
    <source>
        <strain evidence="1 2">Georgia GA2</strain>
    </source>
</reference>
<dbReference type="HOGENOM" id="CLU_1191236_0_0_1"/>
<sequence>MDGSHPFIRIIEAVIRNYKCVFNEKNGVNFSPSIRIFCVTLAWVPLSIITTRRQSLISTISLRRRLINAGEIHLCGLLLRNVINKRRSVRSQETKKFAPISISPVIKLMDSNLSTWRDVWTNGKSDNSKEICDKAKTFLRVASDKALMELPDKTYHLLLHLHNRSREITFRLNHLGEKGPYFKLHRRYLASQIITFALDIYTFEENDAIYSWIFAGQIILIRFENFYTREIRG</sequence>
<dbReference type="EMBL" id="KQ971322">
    <property type="protein sequence ID" value="EEZ99977.1"/>
    <property type="molecule type" value="Genomic_DNA"/>
</dbReference>
<reference evidence="1 2" key="1">
    <citation type="journal article" date="2008" name="Nature">
        <title>The genome of the model beetle and pest Tribolium castaneum.</title>
        <authorList>
            <consortium name="Tribolium Genome Sequencing Consortium"/>
            <person name="Richards S."/>
            <person name="Gibbs R.A."/>
            <person name="Weinstock G.M."/>
            <person name="Brown S.J."/>
            <person name="Denell R."/>
            <person name="Beeman R.W."/>
            <person name="Gibbs R."/>
            <person name="Beeman R.W."/>
            <person name="Brown S.J."/>
            <person name="Bucher G."/>
            <person name="Friedrich M."/>
            <person name="Grimmelikhuijzen C.J."/>
            <person name="Klingler M."/>
            <person name="Lorenzen M."/>
            <person name="Richards S."/>
            <person name="Roth S."/>
            <person name="Schroder R."/>
            <person name="Tautz D."/>
            <person name="Zdobnov E.M."/>
            <person name="Muzny D."/>
            <person name="Gibbs R.A."/>
            <person name="Weinstock G.M."/>
            <person name="Attaway T."/>
            <person name="Bell S."/>
            <person name="Buhay C.J."/>
            <person name="Chandrabose M.N."/>
            <person name="Chavez D."/>
            <person name="Clerk-Blankenburg K.P."/>
            <person name="Cree A."/>
            <person name="Dao M."/>
            <person name="Davis C."/>
            <person name="Chacko J."/>
            <person name="Dinh H."/>
            <person name="Dugan-Rocha S."/>
            <person name="Fowler G."/>
            <person name="Garner T.T."/>
            <person name="Garnes J."/>
            <person name="Gnirke A."/>
            <person name="Hawes A."/>
            <person name="Hernandez J."/>
            <person name="Hines S."/>
            <person name="Holder M."/>
            <person name="Hume J."/>
            <person name="Jhangiani S.N."/>
            <person name="Joshi V."/>
            <person name="Khan Z.M."/>
            <person name="Jackson L."/>
            <person name="Kovar C."/>
            <person name="Kowis A."/>
            <person name="Lee S."/>
            <person name="Lewis L.R."/>
            <person name="Margolis J."/>
            <person name="Morgan M."/>
            <person name="Nazareth L.V."/>
            <person name="Nguyen N."/>
            <person name="Okwuonu G."/>
            <person name="Parker D."/>
            <person name="Richards S."/>
            <person name="Ruiz S.J."/>
            <person name="Santibanez J."/>
            <person name="Savard J."/>
            <person name="Scherer S.E."/>
            <person name="Schneider B."/>
            <person name="Sodergren E."/>
            <person name="Tautz D."/>
            <person name="Vattahil S."/>
            <person name="Villasana D."/>
            <person name="White C.S."/>
            <person name="Wright R."/>
            <person name="Park Y."/>
            <person name="Beeman R.W."/>
            <person name="Lord J."/>
            <person name="Oppert B."/>
            <person name="Lorenzen M."/>
            <person name="Brown S."/>
            <person name="Wang L."/>
            <person name="Savard J."/>
            <person name="Tautz D."/>
            <person name="Richards S."/>
            <person name="Weinstock G."/>
            <person name="Gibbs R.A."/>
            <person name="Liu Y."/>
            <person name="Worley K."/>
            <person name="Weinstock G."/>
            <person name="Elsik C.G."/>
            <person name="Reese J.T."/>
            <person name="Elhaik E."/>
            <person name="Landan G."/>
            <person name="Graur D."/>
            <person name="Arensburger P."/>
            <person name="Atkinson P."/>
            <person name="Beeman R.W."/>
            <person name="Beidler J."/>
            <person name="Brown S.J."/>
            <person name="Demuth J.P."/>
            <person name="Drury D.W."/>
            <person name="Du Y.Z."/>
            <person name="Fujiwara H."/>
            <person name="Lorenzen M."/>
            <person name="Maselli V."/>
            <person name="Osanai M."/>
            <person name="Park Y."/>
            <person name="Robertson H.M."/>
            <person name="Tu Z."/>
            <person name="Wang J.J."/>
            <person name="Wang S."/>
            <person name="Richards S."/>
            <person name="Song H."/>
            <person name="Zhang L."/>
            <person name="Sodergren E."/>
            <person name="Werner D."/>
            <person name="Stanke M."/>
            <person name="Morgenstern B."/>
            <person name="Solovyev V."/>
            <person name="Kosarev P."/>
            <person name="Brown G."/>
            <person name="Chen H.C."/>
            <person name="Ermolaeva O."/>
            <person name="Hlavina W."/>
            <person name="Kapustin Y."/>
            <person name="Kiryutin B."/>
            <person name="Kitts P."/>
            <person name="Maglott D."/>
            <person name="Pruitt K."/>
            <person name="Sapojnikov V."/>
            <person name="Souvorov A."/>
            <person name="Mackey A.J."/>
            <person name="Waterhouse R.M."/>
            <person name="Wyder S."/>
            <person name="Zdobnov E.M."/>
            <person name="Zdobnov E.M."/>
            <person name="Wyder S."/>
            <person name="Kriventseva E.V."/>
            <person name="Kadowaki T."/>
            <person name="Bork P."/>
            <person name="Aranda M."/>
            <person name="Bao R."/>
            <person name="Beermann A."/>
            <person name="Berns N."/>
            <person name="Bolognesi R."/>
            <person name="Bonneton F."/>
            <person name="Bopp D."/>
            <person name="Brown S.J."/>
            <person name="Bucher G."/>
            <person name="Butts T."/>
            <person name="Chaumot A."/>
            <person name="Denell R.E."/>
            <person name="Ferrier D.E."/>
            <person name="Friedrich M."/>
            <person name="Gordon C.M."/>
            <person name="Jindra M."/>
            <person name="Klingler M."/>
            <person name="Lan Q."/>
            <person name="Lattorff H.M."/>
            <person name="Laudet V."/>
            <person name="von Levetsow C."/>
            <person name="Liu Z."/>
            <person name="Lutz R."/>
            <person name="Lynch J.A."/>
            <person name="da Fonseca R.N."/>
            <person name="Posnien N."/>
            <person name="Reuter R."/>
            <person name="Roth S."/>
            <person name="Savard J."/>
            <person name="Schinko J.B."/>
            <person name="Schmitt C."/>
            <person name="Schoppmeier M."/>
            <person name="Schroder R."/>
            <person name="Shippy T.D."/>
            <person name="Simonnet F."/>
            <person name="Marques-Souza H."/>
            <person name="Tautz D."/>
            <person name="Tomoyasu Y."/>
            <person name="Trauner J."/>
            <person name="Van der Zee M."/>
            <person name="Vervoort M."/>
            <person name="Wittkopp N."/>
            <person name="Wimmer E.A."/>
            <person name="Yang X."/>
            <person name="Jones A.K."/>
            <person name="Sattelle D.B."/>
            <person name="Ebert P.R."/>
            <person name="Nelson D."/>
            <person name="Scott J.G."/>
            <person name="Beeman R.W."/>
            <person name="Muthukrishnan S."/>
            <person name="Kramer K.J."/>
            <person name="Arakane Y."/>
            <person name="Beeman R.W."/>
            <person name="Zhu Q."/>
            <person name="Hogenkamp D."/>
            <person name="Dixit R."/>
            <person name="Oppert B."/>
            <person name="Jiang H."/>
            <person name="Zou Z."/>
            <person name="Marshall J."/>
            <person name="Elpidina E."/>
            <person name="Vinokurov K."/>
            <person name="Oppert C."/>
            <person name="Zou Z."/>
            <person name="Evans J."/>
            <person name="Lu Z."/>
            <person name="Zhao P."/>
            <person name="Sumathipala N."/>
            <person name="Altincicek B."/>
            <person name="Vilcinskas A."/>
            <person name="Williams M."/>
            <person name="Hultmark D."/>
            <person name="Hetru C."/>
            <person name="Jiang H."/>
            <person name="Grimmelikhuijzen C.J."/>
            <person name="Hauser F."/>
            <person name="Cazzamali G."/>
            <person name="Williamson M."/>
            <person name="Park Y."/>
            <person name="Li B."/>
            <person name="Tanaka Y."/>
            <person name="Predel R."/>
            <person name="Neupert S."/>
            <person name="Schachtner J."/>
            <person name="Verleyen P."/>
            <person name="Raible F."/>
            <person name="Bork P."/>
            <person name="Friedrich M."/>
            <person name="Walden K.K."/>
            <person name="Robertson H.M."/>
            <person name="Angeli S."/>
            <person name="Foret S."/>
            <person name="Bucher G."/>
            <person name="Schuetz S."/>
            <person name="Maleszka R."/>
            <person name="Wimmer E.A."/>
            <person name="Beeman R.W."/>
            <person name="Lorenzen M."/>
            <person name="Tomoyasu Y."/>
            <person name="Miller S.C."/>
            <person name="Grossmann D."/>
            <person name="Bucher G."/>
        </authorList>
    </citation>
    <scope>NUCLEOTIDE SEQUENCE [LARGE SCALE GENOMIC DNA]</scope>
    <source>
        <strain evidence="1 2">Georgia GA2</strain>
    </source>
</reference>
<protein>
    <submittedName>
        <fullName evidence="1">Uncharacterized protein</fullName>
    </submittedName>
</protein>
<accession>D6WDG4</accession>
<gene>
    <name evidence="1" type="primary">GLEAN_02776</name>
    <name evidence="1" type="ORF">TcasGA2_TC002776</name>
</gene>